<sequence length="325" mass="33264">MKALRIHAWGEPPRLEEVEVPRPGPGEALVEVAAASLSHFDLTVASGEFGIRPELPYVPGVEGAGTVVQSDVFVPGARVSIRGGGVGVTTPGTWAELVVVPHGSLAEVPEGLDLDLAAVAHDPLTTAHVSLHGVGRLGDWADAGVESVADEVVLVTGAAGGVGSMVVQLALRAGARVIALVSSDVRFPLVPKGAEIVSMQDAGRAAQLAADPAVTLVVDTVGGEHLAERVAWVRPGGRVAVVGYTAGTSATLDLPNWLLADVSVLPVNLLRRAGEGDAVVGELTRLLVDGELTVALETFAMSDVAGALDRLTTGRVNGKAVLHPR</sequence>
<dbReference type="Pfam" id="PF08240">
    <property type="entry name" value="ADH_N"/>
    <property type="match status" value="1"/>
</dbReference>
<feature type="domain" description="Enoyl reductase (ER)" evidence="1">
    <location>
        <begin position="10"/>
        <end position="322"/>
    </location>
</feature>
<comment type="caution">
    <text evidence="2">The sequence shown here is derived from an EMBL/GenBank/DDBJ whole genome shotgun (WGS) entry which is preliminary data.</text>
</comment>
<organism evidence="2 3">
    <name type="scientific">Aeromicrobium fastidiosum</name>
    <dbReference type="NCBI Taxonomy" id="52699"/>
    <lineage>
        <taxon>Bacteria</taxon>
        <taxon>Bacillati</taxon>
        <taxon>Actinomycetota</taxon>
        <taxon>Actinomycetes</taxon>
        <taxon>Propionibacteriales</taxon>
        <taxon>Nocardioidaceae</taxon>
        <taxon>Aeromicrobium</taxon>
    </lineage>
</organism>
<dbReference type="Proteomes" id="UP001515100">
    <property type="component" value="Unassembled WGS sequence"/>
</dbReference>
<dbReference type="RefSeq" id="WP_129181276.1">
    <property type="nucleotide sequence ID" value="NZ_JAGIOG010000001.1"/>
</dbReference>
<dbReference type="InterPro" id="IPR020843">
    <property type="entry name" value="ER"/>
</dbReference>
<evidence type="ECO:0000313" key="3">
    <source>
        <dbReference type="Proteomes" id="UP001515100"/>
    </source>
</evidence>
<dbReference type="SMART" id="SM00829">
    <property type="entry name" value="PKS_ER"/>
    <property type="match status" value="1"/>
</dbReference>
<dbReference type="InterPro" id="IPR013154">
    <property type="entry name" value="ADH-like_N"/>
</dbReference>
<evidence type="ECO:0000259" key="1">
    <source>
        <dbReference type="SMART" id="SM00829"/>
    </source>
</evidence>
<gene>
    <name evidence="2" type="ORF">ESP62_005460</name>
</gene>
<evidence type="ECO:0000313" key="2">
    <source>
        <dbReference type="EMBL" id="KAA1380622.1"/>
    </source>
</evidence>
<dbReference type="InterPro" id="IPR036291">
    <property type="entry name" value="NAD(P)-bd_dom_sf"/>
</dbReference>
<dbReference type="Gene3D" id="3.90.180.10">
    <property type="entry name" value="Medium-chain alcohol dehydrogenases, catalytic domain"/>
    <property type="match status" value="1"/>
</dbReference>
<dbReference type="PANTHER" id="PTHR43677:SF4">
    <property type="entry name" value="QUINONE OXIDOREDUCTASE-LIKE PROTEIN 2"/>
    <property type="match status" value="1"/>
</dbReference>
<dbReference type="AlphaFoldDB" id="A0A641ASH5"/>
<reference evidence="2" key="1">
    <citation type="submission" date="2019-09" db="EMBL/GenBank/DDBJ databases">
        <authorList>
            <person name="Li J."/>
        </authorList>
    </citation>
    <scope>NUCLEOTIDE SEQUENCE [LARGE SCALE GENOMIC DNA]</scope>
    <source>
        <strain evidence="2">NRBC 14897</strain>
    </source>
</reference>
<dbReference type="Gene3D" id="3.40.50.720">
    <property type="entry name" value="NAD(P)-binding Rossmann-like Domain"/>
    <property type="match status" value="1"/>
</dbReference>
<name>A0A641ASH5_9ACTN</name>
<dbReference type="InterPro" id="IPR011032">
    <property type="entry name" value="GroES-like_sf"/>
</dbReference>
<dbReference type="SUPFAM" id="SSF50129">
    <property type="entry name" value="GroES-like"/>
    <property type="match status" value="1"/>
</dbReference>
<dbReference type="SUPFAM" id="SSF51735">
    <property type="entry name" value="NAD(P)-binding Rossmann-fold domains"/>
    <property type="match status" value="1"/>
</dbReference>
<dbReference type="InterPro" id="IPR013149">
    <property type="entry name" value="ADH-like_C"/>
</dbReference>
<dbReference type="EMBL" id="SDPP02000001">
    <property type="protein sequence ID" value="KAA1380622.1"/>
    <property type="molecule type" value="Genomic_DNA"/>
</dbReference>
<dbReference type="GO" id="GO:0016491">
    <property type="term" value="F:oxidoreductase activity"/>
    <property type="evidence" value="ECO:0007669"/>
    <property type="project" value="InterPro"/>
</dbReference>
<dbReference type="Pfam" id="PF00107">
    <property type="entry name" value="ADH_zinc_N"/>
    <property type="match status" value="1"/>
</dbReference>
<keyword evidence="3" id="KW-1185">Reference proteome</keyword>
<dbReference type="OrthoDB" id="5195079at2"/>
<protein>
    <submittedName>
        <fullName evidence="2">Zinc-binding dehydrogenase</fullName>
    </submittedName>
</protein>
<dbReference type="InterPro" id="IPR051397">
    <property type="entry name" value="Zn-ADH-like_protein"/>
</dbReference>
<dbReference type="PANTHER" id="PTHR43677">
    <property type="entry name" value="SHORT-CHAIN DEHYDROGENASE/REDUCTASE"/>
    <property type="match status" value="1"/>
</dbReference>
<accession>A0A641ASH5</accession>
<proteinExistence type="predicted"/>